<dbReference type="Gene3D" id="2.115.10.20">
    <property type="entry name" value="Glycosyl hydrolase domain, family 43"/>
    <property type="match status" value="1"/>
</dbReference>
<evidence type="ECO:0000313" key="5">
    <source>
        <dbReference type="EMBL" id="AIA94447.1"/>
    </source>
</evidence>
<dbReference type="InterPro" id="IPR051214">
    <property type="entry name" value="GH32_Enzymes"/>
</dbReference>
<organism evidence="5">
    <name type="scientific">uncultured Bacillus sp</name>
    <dbReference type="NCBI Taxonomy" id="83428"/>
    <lineage>
        <taxon>Bacteria</taxon>
        <taxon>Bacillati</taxon>
        <taxon>Bacillota</taxon>
        <taxon>Bacilli</taxon>
        <taxon>Bacillales</taxon>
        <taxon>Bacillaceae</taxon>
        <taxon>Bacillus</taxon>
        <taxon>environmental samples</taxon>
    </lineage>
</organism>
<dbReference type="PANTHER" id="PTHR43101">
    <property type="entry name" value="BETA-FRUCTOSIDASE"/>
    <property type="match status" value="1"/>
</dbReference>
<feature type="domain" description="Glycosyl hydrolase family 32 N-terminal" evidence="4">
    <location>
        <begin position="28"/>
        <end position="64"/>
    </location>
</feature>
<dbReference type="Pfam" id="PF00251">
    <property type="entry name" value="Glyco_hydro_32N"/>
    <property type="match status" value="1"/>
</dbReference>
<name>A0A060CHT4_9BACI</name>
<evidence type="ECO:0000256" key="2">
    <source>
        <dbReference type="ARBA" id="ARBA00022801"/>
    </source>
</evidence>
<keyword evidence="2" id="KW-0378">Hydrolase</keyword>
<accession>A0A060CHT4</accession>
<dbReference type="EMBL" id="KF127095">
    <property type="protein sequence ID" value="AIA94447.1"/>
    <property type="molecule type" value="Genomic_DNA"/>
</dbReference>
<evidence type="ECO:0000256" key="1">
    <source>
        <dbReference type="ARBA" id="ARBA00009902"/>
    </source>
</evidence>
<dbReference type="SUPFAM" id="SSF75005">
    <property type="entry name" value="Arabinanase/levansucrase/invertase"/>
    <property type="match status" value="1"/>
</dbReference>
<dbReference type="InterPro" id="IPR013148">
    <property type="entry name" value="Glyco_hydro_32_N"/>
</dbReference>
<reference evidence="5" key="1">
    <citation type="journal article" date="2013" name="Environ. Microbiol.">
        <title>Seasonally variable intestinal metagenomes of the red palm weevil (Rhynchophorus ferrugineus).</title>
        <authorList>
            <person name="Jia S."/>
            <person name="Zhang X."/>
            <person name="Zhang G."/>
            <person name="Yin A."/>
            <person name="Zhang S."/>
            <person name="Li F."/>
            <person name="Wang L."/>
            <person name="Zhao D."/>
            <person name="Yun Q."/>
            <person name="Tala"/>
            <person name="Wang J."/>
            <person name="Sun G."/>
            <person name="Baabdullah M."/>
            <person name="Yu X."/>
            <person name="Hu S."/>
            <person name="Al-Mssallem I.S."/>
            <person name="Yu J."/>
        </authorList>
    </citation>
    <scope>NUCLEOTIDE SEQUENCE</scope>
</reference>
<protein>
    <submittedName>
        <fullName evidence="5">Glyco_hydro_32N</fullName>
    </submittedName>
</protein>
<proteinExistence type="inferred from homology"/>
<comment type="similarity">
    <text evidence="1">Belongs to the glycosyl hydrolase 32 family.</text>
</comment>
<evidence type="ECO:0000259" key="4">
    <source>
        <dbReference type="Pfam" id="PF00251"/>
    </source>
</evidence>
<evidence type="ECO:0000256" key="3">
    <source>
        <dbReference type="ARBA" id="ARBA00023295"/>
    </source>
</evidence>
<dbReference type="PANTHER" id="PTHR43101:SF1">
    <property type="entry name" value="BETA-FRUCTOSIDASE"/>
    <property type="match status" value="1"/>
</dbReference>
<dbReference type="AlphaFoldDB" id="A0A060CHT4"/>
<keyword evidence="3" id="KW-0326">Glycosidase</keyword>
<sequence length="82" mass="9841">MGTNLEKARNYVKNHQKNFNPRFRLNYHLMAPLGWMNDPNGLIYFRGQYHAFYQFHPYSKDWAQCIGGMQLVLIWFTGKISR</sequence>
<dbReference type="InterPro" id="IPR023296">
    <property type="entry name" value="Glyco_hydro_beta-prop_sf"/>
</dbReference>
<dbReference type="GO" id="GO:0016798">
    <property type="term" value="F:hydrolase activity, acting on glycosyl bonds"/>
    <property type="evidence" value="ECO:0007669"/>
    <property type="project" value="UniProtKB-KW"/>
</dbReference>